<evidence type="ECO:0000256" key="1">
    <source>
        <dbReference type="ARBA" id="ARBA00005015"/>
    </source>
</evidence>
<dbReference type="Pfam" id="PF08544">
    <property type="entry name" value="GHMP_kinases_C"/>
    <property type="match status" value="1"/>
</dbReference>
<comment type="catalytic activity">
    <reaction evidence="11 13">
        <text>L-homoserine + ATP = O-phospho-L-homoserine + ADP + H(+)</text>
        <dbReference type="Rhea" id="RHEA:13985"/>
        <dbReference type="ChEBI" id="CHEBI:15378"/>
        <dbReference type="ChEBI" id="CHEBI:30616"/>
        <dbReference type="ChEBI" id="CHEBI:57476"/>
        <dbReference type="ChEBI" id="CHEBI:57590"/>
        <dbReference type="ChEBI" id="CHEBI:456216"/>
        <dbReference type="EC" id="2.7.1.39"/>
    </reaction>
</comment>
<dbReference type="Gene3D" id="3.30.230.10">
    <property type="match status" value="1"/>
</dbReference>
<keyword evidence="8 13" id="KW-0547">Nucleotide-binding</keyword>
<evidence type="ECO:0000256" key="13">
    <source>
        <dbReference type="HAMAP-Rule" id="MF_00384"/>
    </source>
</evidence>
<keyword evidence="9 13" id="KW-0418">Kinase</keyword>
<dbReference type="PROSITE" id="PS00627">
    <property type="entry name" value="GHMP_KINASES_ATP"/>
    <property type="match status" value="1"/>
</dbReference>
<keyword evidence="6 13" id="KW-0808">Transferase</keyword>
<evidence type="ECO:0000256" key="8">
    <source>
        <dbReference type="ARBA" id="ARBA00022741"/>
    </source>
</evidence>
<dbReference type="InterPro" id="IPR020568">
    <property type="entry name" value="Ribosomal_Su5_D2-typ_SF"/>
</dbReference>
<dbReference type="AlphaFoldDB" id="A0ABD6FFW2"/>
<dbReference type="InterPro" id="IPR014721">
    <property type="entry name" value="Ribsml_uS5_D2-typ_fold_subgr"/>
</dbReference>
<proteinExistence type="inferred from homology"/>
<dbReference type="GO" id="GO:0005524">
    <property type="term" value="F:ATP binding"/>
    <property type="evidence" value="ECO:0007669"/>
    <property type="project" value="UniProtKB-UniRule"/>
</dbReference>
<feature type="domain" description="GHMP kinase N-terminal" evidence="14">
    <location>
        <begin position="63"/>
        <end position="144"/>
    </location>
</feature>
<dbReference type="EC" id="2.7.1.39" evidence="3 13"/>
<keyword evidence="7 13" id="KW-0791">Threonine biosynthesis</keyword>
<evidence type="ECO:0000256" key="11">
    <source>
        <dbReference type="ARBA" id="ARBA00049375"/>
    </source>
</evidence>
<dbReference type="NCBIfam" id="TIGR00191">
    <property type="entry name" value="thrB"/>
    <property type="match status" value="1"/>
</dbReference>
<comment type="caution">
    <text evidence="16">The sequence shown here is derived from an EMBL/GenBank/DDBJ whole genome shotgun (WGS) entry which is preliminary data.</text>
</comment>
<evidence type="ECO:0000256" key="12">
    <source>
        <dbReference type="ARBA" id="ARBA00049954"/>
    </source>
</evidence>
<comment type="similarity">
    <text evidence="2 13">Belongs to the GHMP kinase family. Homoserine kinase subfamily.</text>
</comment>
<comment type="function">
    <text evidence="12 13">Catalyzes the ATP-dependent phosphorylation of L-homoserine to L-homoserine phosphate.</text>
</comment>
<comment type="pathway">
    <text evidence="1 13">Amino-acid biosynthesis; L-threonine biosynthesis; L-threonine from L-aspartate: step 4/5.</text>
</comment>
<dbReference type="PANTHER" id="PTHR20861">
    <property type="entry name" value="HOMOSERINE/4-DIPHOSPHOCYTIDYL-2-C-METHYL-D-ERYTHRITOL KINASE"/>
    <property type="match status" value="1"/>
</dbReference>
<name>A0ABD6FFW2_9PSEU</name>
<dbReference type="GO" id="GO:0005737">
    <property type="term" value="C:cytoplasm"/>
    <property type="evidence" value="ECO:0007669"/>
    <property type="project" value="UniProtKB-SubCell"/>
</dbReference>
<dbReference type="Proteomes" id="UP000249324">
    <property type="component" value="Unassembled WGS sequence"/>
</dbReference>
<sequence length="294" mass="30125">MTAVRVRVPASTANLGSGFDTMGMALALYDVVEAEIVDDGLAVDIVDTGAGGVDALPRDESHLVVRAVRHTADRIGLKIPGLRLTCANAIPHARGLGSSAAAVVAGAAAAYGLAGRPLDRDAVLQLAAGFEGHADNAGASLLGGVVITWMEGARWQAARLEPHPQVRPVIAIAEEKSSTAATRGLLPETVPHADAAHAAARAALGVHALTTDPSLLLPGTEDRLHQQYRAPAYPRTAALVQRLRERGVAAAVSGAGPSVLALTSDGRLPDDVDTEGFRIKELPVDMGGVTVAAA</sequence>
<dbReference type="SUPFAM" id="SSF55060">
    <property type="entry name" value="GHMP Kinase, C-terminal domain"/>
    <property type="match status" value="1"/>
</dbReference>
<evidence type="ECO:0000256" key="9">
    <source>
        <dbReference type="ARBA" id="ARBA00022777"/>
    </source>
</evidence>
<dbReference type="InterPro" id="IPR013750">
    <property type="entry name" value="GHMP_kinase_C_dom"/>
</dbReference>
<dbReference type="InterPro" id="IPR000870">
    <property type="entry name" value="Homoserine_kinase"/>
</dbReference>
<evidence type="ECO:0000259" key="14">
    <source>
        <dbReference type="Pfam" id="PF00288"/>
    </source>
</evidence>
<evidence type="ECO:0000256" key="7">
    <source>
        <dbReference type="ARBA" id="ARBA00022697"/>
    </source>
</evidence>
<dbReference type="InterPro" id="IPR036554">
    <property type="entry name" value="GHMP_kinase_C_sf"/>
</dbReference>
<evidence type="ECO:0000313" key="16">
    <source>
        <dbReference type="EMBL" id="MFO7192828.1"/>
    </source>
</evidence>
<keyword evidence="10 13" id="KW-0067">ATP-binding</keyword>
<evidence type="ECO:0000256" key="4">
    <source>
        <dbReference type="ARBA" id="ARBA00017858"/>
    </source>
</evidence>
<comment type="subcellular location">
    <subcellularLocation>
        <location evidence="13">Cytoplasm</location>
    </subcellularLocation>
</comment>
<evidence type="ECO:0000256" key="6">
    <source>
        <dbReference type="ARBA" id="ARBA00022679"/>
    </source>
</evidence>
<dbReference type="Pfam" id="PF00288">
    <property type="entry name" value="GHMP_kinases_N"/>
    <property type="match status" value="1"/>
</dbReference>
<organism evidence="16 17">
    <name type="scientific">Thermocrispum agreste</name>
    <dbReference type="NCBI Taxonomy" id="37925"/>
    <lineage>
        <taxon>Bacteria</taxon>
        <taxon>Bacillati</taxon>
        <taxon>Actinomycetota</taxon>
        <taxon>Actinomycetes</taxon>
        <taxon>Pseudonocardiales</taxon>
        <taxon>Pseudonocardiaceae</taxon>
        <taxon>Thermocrispum</taxon>
    </lineage>
</organism>
<evidence type="ECO:0000259" key="15">
    <source>
        <dbReference type="Pfam" id="PF08544"/>
    </source>
</evidence>
<dbReference type="GO" id="GO:0009088">
    <property type="term" value="P:threonine biosynthetic process"/>
    <property type="evidence" value="ECO:0007669"/>
    <property type="project" value="UniProtKB-UniRule"/>
</dbReference>
<dbReference type="SUPFAM" id="SSF54211">
    <property type="entry name" value="Ribosomal protein S5 domain 2-like"/>
    <property type="match status" value="1"/>
</dbReference>
<keyword evidence="5 13" id="KW-0028">Amino-acid biosynthesis</keyword>
<feature type="binding site" evidence="13">
    <location>
        <begin position="91"/>
        <end position="101"/>
    </location>
    <ligand>
        <name>ATP</name>
        <dbReference type="ChEBI" id="CHEBI:30616"/>
    </ligand>
</feature>
<gene>
    <name evidence="13 16" type="primary">thrB</name>
    <name evidence="16" type="ORF">DIU77_011355</name>
</gene>
<evidence type="ECO:0000256" key="2">
    <source>
        <dbReference type="ARBA" id="ARBA00007370"/>
    </source>
</evidence>
<dbReference type="InterPro" id="IPR006203">
    <property type="entry name" value="GHMP_knse_ATP-bd_CS"/>
</dbReference>
<feature type="domain" description="GHMP kinase C-terminal" evidence="15">
    <location>
        <begin position="223"/>
        <end position="266"/>
    </location>
</feature>
<reference evidence="16 17" key="1">
    <citation type="journal article" date="2021" name="BMC Genomics">
        <title>Genome-resolved metagenome and metatranscriptome analyses of thermophilic composting reveal key bacterial players and their metabolic interactions.</title>
        <authorList>
            <person name="Braga L.P.P."/>
            <person name="Pereira R.V."/>
            <person name="Martins L.F."/>
            <person name="Moura L.M.S."/>
            <person name="Sanchez F.B."/>
            <person name="Patane J.S.L."/>
            <person name="da Silva A.M."/>
            <person name="Setubal J.C."/>
        </authorList>
    </citation>
    <scope>NUCLEOTIDE SEQUENCE [LARGE SCALE GENOMIC DNA]</scope>
    <source>
        <strain evidence="16">ZC4RG45</strain>
    </source>
</reference>
<dbReference type="HAMAP" id="MF_00384">
    <property type="entry name" value="Homoser_kinase"/>
    <property type="match status" value="1"/>
</dbReference>
<dbReference type="InterPro" id="IPR006204">
    <property type="entry name" value="GHMP_kinase_N_dom"/>
</dbReference>
<dbReference type="Gene3D" id="3.30.70.890">
    <property type="entry name" value="GHMP kinase, C-terminal domain"/>
    <property type="match status" value="1"/>
</dbReference>
<evidence type="ECO:0000256" key="5">
    <source>
        <dbReference type="ARBA" id="ARBA00022605"/>
    </source>
</evidence>
<evidence type="ECO:0000313" key="17">
    <source>
        <dbReference type="Proteomes" id="UP000249324"/>
    </source>
</evidence>
<keyword evidence="13" id="KW-0963">Cytoplasm</keyword>
<evidence type="ECO:0000256" key="10">
    <source>
        <dbReference type="ARBA" id="ARBA00022840"/>
    </source>
</evidence>
<dbReference type="PIRSF" id="PIRSF000676">
    <property type="entry name" value="Homoser_kin"/>
    <property type="match status" value="1"/>
</dbReference>
<dbReference type="EMBL" id="QGUI02000134">
    <property type="protein sequence ID" value="MFO7192828.1"/>
    <property type="molecule type" value="Genomic_DNA"/>
</dbReference>
<dbReference type="PRINTS" id="PR00958">
    <property type="entry name" value="HOMSERKINASE"/>
</dbReference>
<dbReference type="GO" id="GO:0004413">
    <property type="term" value="F:homoserine kinase activity"/>
    <property type="evidence" value="ECO:0007669"/>
    <property type="project" value="UniProtKB-UniRule"/>
</dbReference>
<accession>A0ABD6FFW2</accession>
<dbReference type="PANTHER" id="PTHR20861:SF1">
    <property type="entry name" value="HOMOSERINE KINASE"/>
    <property type="match status" value="1"/>
</dbReference>
<evidence type="ECO:0000256" key="3">
    <source>
        <dbReference type="ARBA" id="ARBA00012078"/>
    </source>
</evidence>
<protein>
    <recommendedName>
        <fullName evidence="4 13">Homoserine kinase</fullName>
        <shortName evidence="13">HK</shortName>
        <shortName evidence="13">HSK</shortName>
        <ecNumber evidence="3 13">2.7.1.39</ecNumber>
    </recommendedName>
</protein>